<dbReference type="GO" id="GO:0005829">
    <property type="term" value="C:cytosol"/>
    <property type="evidence" value="ECO:0007669"/>
    <property type="project" value="TreeGrafter"/>
</dbReference>
<dbReference type="NCBIfam" id="NF041744">
    <property type="entry name" value="RdrB"/>
    <property type="match status" value="1"/>
</dbReference>
<dbReference type="GO" id="GO:0043103">
    <property type="term" value="P:hypoxanthine salvage"/>
    <property type="evidence" value="ECO:0007669"/>
    <property type="project" value="TreeGrafter"/>
</dbReference>
<dbReference type="GO" id="GO:0004000">
    <property type="term" value="F:adenosine deaminase activity"/>
    <property type="evidence" value="ECO:0007669"/>
    <property type="project" value="TreeGrafter"/>
</dbReference>
<evidence type="ECO:0000313" key="3">
    <source>
        <dbReference type="Proteomes" id="UP000256540"/>
    </source>
</evidence>
<evidence type="ECO:0000313" key="1">
    <source>
        <dbReference type="EMBL" id="RRO10203.1"/>
    </source>
</evidence>
<accession>A0AA93AKD0</accession>
<dbReference type="EMBL" id="QHJW02000013">
    <property type="protein sequence ID" value="RRO10203.1"/>
    <property type="molecule type" value="Genomic_DNA"/>
</dbReference>
<dbReference type="GO" id="GO:0006154">
    <property type="term" value="P:adenosine catabolic process"/>
    <property type="evidence" value="ECO:0007669"/>
    <property type="project" value="TreeGrafter"/>
</dbReference>
<organism evidence="2 3">
    <name type="scientific">Pectobacterium aquaticum</name>
    <dbReference type="NCBI Taxonomy" id="2204145"/>
    <lineage>
        <taxon>Bacteria</taxon>
        <taxon>Pseudomonadati</taxon>
        <taxon>Pseudomonadota</taxon>
        <taxon>Gammaproteobacteria</taxon>
        <taxon>Enterobacterales</taxon>
        <taxon>Pectobacteriaceae</taxon>
        <taxon>Pectobacterium</taxon>
    </lineage>
</organism>
<protein>
    <recommendedName>
        <fullName evidence="5">Adenosine deaminase</fullName>
    </recommendedName>
</protein>
<dbReference type="PANTHER" id="PTHR11409:SF43">
    <property type="entry name" value="ADENOSINE DEAMINASE"/>
    <property type="match status" value="1"/>
</dbReference>
<name>A0AA93AKD0_9GAMM</name>
<dbReference type="RefSeq" id="WP_116166849.1">
    <property type="nucleotide sequence ID" value="NZ_QHJS02000041.1"/>
</dbReference>
<gene>
    <name evidence="2" type="ORF">DMB84_014545</name>
    <name evidence="1" type="ORF">DMB85_006760</name>
</gene>
<dbReference type="GO" id="GO:0046103">
    <property type="term" value="P:inosine biosynthetic process"/>
    <property type="evidence" value="ECO:0007669"/>
    <property type="project" value="TreeGrafter"/>
</dbReference>
<keyword evidence="4" id="KW-1185">Reference proteome</keyword>
<dbReference type="Gene3D" id="3.20.20.140">
    <property type="entry name" value="Metal-dependent hydrolases"/>
    <property type="match status" value="2"/>
</dbReference>
<evidence type="ECO:0000313" key="2">
    <source>
        <dbReference type="EMBL" id="RRO17450.1"/>
    </source>
</evidence>
<dbReference type="AlphaFoldDB" id="A0AA93AKD0"/>
<dbReference type="InterPro" id="IPR032466">
    <property type="entry name" value="Metal_Hydrolase"/>
</dbReference>
<dbReference type="PANTHER" id="PTHR11409">
    <property type="entry name" value="ADENOSINE DEAMINASE"/>
    <property type="match status" value="1"/>
</dbReference>
<dbReference type="Proteomes" id="UP000256540">
    <property type="component" value="Unassembled WGS sequence"/>
</dbReference>
<dbReference type="EMBL" id="QHJS02000041">
    <property type="protein sequence ID" value="RRO17450.1"/>
    <property type="molecule type" value="Genomic_DNA"/>
</dbReference>
<proteinExistence type="predicted"/>
<comment type="caution">
    <text evidence="2">The sequence shown here is derived from an EMBL/GenBank/DDBJ whole genome shotgun (WGS) entry which is preliminary data.</text>
</comment>
<evidence type="ECO:0008006" key="5">
    <source>
        <dbReference type="Google" id="ProtNLM"/>
    </source>
</evidence>
<dbReference type="Proteomes" id="UP000256817">
    <property type="component" value="Unassembled WGS sequence"/>
</dbReference>
<evidence type="ECO:0000313" key="4">
    <source>
        <dbReference type="Proteomes" id="UP000256817"/>
    </source>
</evidence>
<dbReference type="InterPro" id="IPR006330">
    <property type="entry name" value="Ado/ade_deaminase"/>
</dbReference>
<dbReference type="SUPFAM" id="SSF51556">
    <property type="entry name" value="Metallo-dependent hydrolases"/>
    <property type="match status" value="1"/>
</dbReference>
<sequence>MYNQDPRWLIPTTYLASDRLFNYWLKQHLQKDPRLDDYLDNERRVLSLAAQDYQFYFGGSLRKEDIKGNAELWDLPSGTLGSLGVLAKLADHFLVWVGDCFEVRREKLEAWIMLCSIIDPTWIIVISYVRLVDKGVLSEHELIATLTGKQCAFAFPSERNDAAYADNHVHFNGHGYSSLSMLSFINGDCKLKKYLKWPRREEYTLFESELLNKDKLPDFFAGYVACLLSCIYGASDKKEYKRSSKSINYTLLNDAIVSPSSVQIRLLHDFTQIYEPSTLQQRLLHISMQPHMKGHHRWMLFCAGLMFGNHHDDYIGCLDNFIRVSHVLRNYMVVSAVGLGQFVEFFGFDARRQDKTLFKKEVTRFDMDNNTFREYRVSPDVVLGNGKKANIYHHKLMDFYSSHEKQSIPEHAHLVVHFTRGFPDIKHPYDRRVQEFRAKLLKQTRAFEAFSASVTIKETPYTSDEYNSEPRNVDLRRLVRGYDVAGNENELSIEVFAPVLRVLRAAKHPGGMSMSTRLQRPFITVHSGEDYSHLLSGLRAMDEAVEFCQLREGDRLGHGLALGIDVNQWAHRQRRAYLTAGQHLDNMVWAYHQAVQLSQHTVEHIPVMHELRDKIHHWSQLLYKDVCTPNLLYRAWLLRRNWPDYEKMQSDITNFSEWAPDGEWLLSDDAVDAHKARIFWQRYLDSGIEKEKDSPFNRVISVNCQPDAGELFSAHISDSEDILSQGEMRLYEAIQDFLMEKYSRLGLVIEACPTSNIYIGRLGKYHEHPLFRWNPPQPEWLKPGEKFNRYGLRSGPLAVCINTDDSALMPTTIANEHRLMRETAIQCYNIGTWMADLWINSIRQKGIDIFRTNHLSQDAQ</sequence>
<reference evidence="3 4" key="1">
    <citation type="submission" date="2018-11" db="EMBL/GenBank/DDBJ databases">
        <title>Draft genome sequences of proposed Pectobacterium aquaticum sp. nov. isolated in France from fresh water.</title>
        <authorList>
            <person name="Pedron J."/>
            <person name="Barny M.A."/>
        </authorList>
    </citation>
    <scope>NUCLEOTIDE SEQUENCE [LARGE SCALE GENOMIC DNA]</scope>
    <source>
        <strain evidence="2 3">A127-S21-F16</strain>
        <strain evidence="1 4">A35-S23-M15</strain>
    </source>
</reference>